<dbReference type="InterPro" id="IPR012724">
    <property type="entry name" value="DnaJ"/>
</dbReference>
<comment type="cofactor">
    <cofactor evidence="1">
        <name>Zn(2+)</name>
        <dbReference type="ChEBI" id="CHEBI:29105"/>
    </cofactor>
</comment>
<evidence type="ECO:0000256" key="8">
    <source>
        <dbReference type="ARBA" id="ARBA00022771"/>
    </source>
</evidence>
<dbReference type="Pfam" id="PF00684">
    <property type="entry name" value="DnaJ_CXXCXGXG"/>
    <property type="match status" value="1"/>
</dbReference>
<keyword evidence="4" id="KW-0963">Cytoplasm</keyword>
<dbReference type="GO" id="GO:0051082">
    <property type="term" value="F:unfolded protein binding"/>
    <property type="evidence" value="ECO:0007669"/>
    <property type="project" value="InterPro"/>
</dbReference>
<dbReference type="PROSITE" id="PS51188">
    <property type="entry name" value="ZF_CR"/>
    <property type="match status" value="1"/>
</dbReference>
<keyword evidence="7" id="KW-0677">Repeat</keyword>
<sequence>VLSDPEKRRRYDQFGHAGVGSGAGAQGFDFTDFDLADALRQFMEEGFGFGFGDIFGSSRSGGRRRKVTRKGSDLQIKLKLTLEEIATGVTKKIKVRKKVACPECNGTGSAKYSKTVMCPVCHGSGEIRQVSRSLFGQFVNVTTCHRCNGEGQVIENPCHTCHGSGLIDGSKTIEVNVPAGVSTGNYITLRGEGNAGIRGGQPGDLIIYIEEVPHELFERQGNDVVLYLPISFPTAALGGTIEVPTLTGKAKLKIAPGTQSGKILRMRGKGIPYLRGAGSGDQLVQVQVYVPTKLNDQERQILEKLATSENLDPSKNSHKSFFDKFKEAFSI</sequence>
<accession>A0A7V5H1V8</accession>
<evidence type="ECO:0000256" key="2">
    <source>
        <dbReference type="ARBA" id="ARBA00004496"/>
    </source>
</evidence>
<dbReference type="InterPro" id="IPR008971">
    <property type="entry name" value="HSP40/DnaJ_pept-bd"/>
</dbReference>
<dbReference type="InterPro" id="IPR001305">
    <property type="entry name" value="HSP_DnaJ_Cys-rich_dom"/>
</dbReference>
<dbReference type="PANTHER" id="PTHR43096:SF48">
    <property type="entry name" value="CHAPERONE PROTEIN DNAJ"/>
    <property type="match status" value="1"/>
</dbReference>
<evidence type="ECO:0000256" key="10">
    <source>
        <dbReference type="ARBA" id="ARBA00023016"/>
    </source>
</evidence>
<dbReference type="GO" id="GO:0006260">
    <property type="term" value="P:DNA replication"/>
    <property type="evidence" value="ECO:0007669"/>
    <property type="project" value="UniProtKB-KW"/>
</dbReference>
<dbReference type="NCBIfam" id="NF008035">
    <property type="entry name" value="PRK10767.1"/>
    <property type="match status" value="1"/>
</dbReference>
<evidence type="ECO:0000256" key="7">
    <source>
        <dbReference type="ARBA" id="ARBA00022737"/>
    </source>
</evidence>
<keyword evidence="10" id="KW-0346">Stress response</keyword>
<evidence type="ECO:0000256" key="12">
    <source>
        <dbReference type="ARBA" id="ARBA00061004"/>
    </source>
</evidence>
<evidence type="ECO:0000256" key="1">
    <source>
        <dbReference type="ARBA" id="ARBA00001947"/>
    </source>
</evidence>
<protein>
    <recommendedName>
        <fullName evidence="13">Chaperone protein DnaJ</fullName>
    </recommendedName>
</protein>
<evidence type="ECO:0000256" key="13">
    <source>
        <dbReference type="ARBA" id="ARBA00067609"/>
    </source>
</evidence>
<reference evidence="16" key="1">
    <citation type="journal article" date="2020" name="mSystems">
        <title>Genome- and Community-Level Interaction Insights into Carbon Utilization and Element Cycling Functions of Hydrothermarchaeota in Hydrothermal Sediment.</title>
        <authorList>
            <person name="Zhou Z."/>
            <person name="Liu Y."/>
            <person name="Xu W."/>
            <person name="Pan J."/>
            <person name="Luo Z.H."/>
            <person name="Li M."/>
        </authorList>
    </citation>
    <scope>NUCLEOTIDE SEQUENCE [LARGE SCALE GENOMIC DNA]</scope>
    <source>
        <strain evidence="16">HyVt-76</strain>
    </source>
</reference>
<keyword evidence="11" id="KW-0143">Chaperone</keyword>
<dbReference type="GO" id="GO:0008270">
    <property type="term" value="F:zinc ion binding"/>
    <property type="evidence" value="ECO:0007669"/>
    <property type="project" value="UniProtKB-KW"/>
</dbReference>
<evidence type="ECO:0000256" key="11">
    <source>
        <dbReference type="ARBA" id="ARBA00023186"/>
    </source>
</evidence>
<dbReference type="InterPro" id="IPR036869">
    <property type="entry name" value="J_dom_sf"/>
</dbReference>
<evidence type="ECO:0000256" key="3">
    <source>
        <dbReference type="ARBA" id="ARBA00011738"/>
    </source>
</evidence>
<dbReference type="Gene3D" id="1.10.287.110">
    <property type="entry name" value="DnaJ domain"/>
    <property type="match status" value="1"/>
</dbReference>
<dbReference type="Proteomes" id="UP000886111">
    <property type="component" value="Unassembled WGS sequence"/>
</dbReference>
<dbReference type="GO" id="GO:0005737">
    <property type="term" value="C:cytoplasm"/>
    <property type="evidence" value="ECO:0007669"/>
    <property type="project" value="UniProtKB-SubCell"/>
</dbReference>
<feature type="domain" description="CR-type" evidence="15">
    <location>
        <begin position="88"/>
        <end position="170"/>
    </location>
</feature>
<evidence type="ECO:0000256" key="6">
    <source>
        <dbReference type="ARBA" id="ARBA00022723"/>
    </source>
</evidence>
<dbReference type="GO" id="GO:0031072">
    <property type="term" value="F:heat shock protein binding"/>
    <property type="evidence" value="ECO:0007669"/>
    <property type="project" value="InterPro"/>
</dbReference>
<dbReference type="CDD" id="cd10747">
    <property type="entry name" value="DnaJ_C"/>
    <property type="match status" value="1"/>
</dbReference>
<dbReference type="GO" id="GO:0009408">
    <property type="term" value="P:response to heat"/>
    <property type="evidence" value="ECO:0007669"/>
    <property type="project" value="InterPro"/>
</dbReference>
<name>A0A7V5H1V8_CALAY</name>
<dbReference type="Gene3D" id="2.10.230.10">
    <property type="entry name" value="Heat shock protein DnaJ, cysteine-rich domain"/>
    <property type="match status" value="1"/>
</dbReference>
<dbReference type="Pfam" id="PF01556">
    <property type="entry name" value="DnaJ_C"/>
    <property type="match status" value="1"/>
</dbReference>
<organism evidence="16">
    <name type="scientific">Caldithrix abyssi</name>
    <dbReference type="NCBI Taxonomy" id="187145"/>
    <lineage>
        <taxon>Bacteria</taxon>
        <taxon>Pseudomonadati</taxon>
        <taxon>Calditrichota</taxon>
        <taxon>Calditrichia</taxon>
        <taxon>Calditrichales</taxon>
        <taxon>Calditrichaceae</taxon>
        <taxon>Caldithrix</taxon>
    </lineage>
</organism>
<comment type="similarity">
    <text evidence="12">Belongs to the DnaJ family.</text>
</comment>
<dbReference type="HAMAP" id="MF_01152">
    <property type="entry name" value="DnaJ"/>
    <property type="match status" value="1"/>
</dbReference>
<keyword evidence="5" id="KW-0235">DNA replication</keyword>
<evidence type="ECO:0000259" key="15">
    <source>
        <dbReference type="PROSITE" id="PS51188"/>
    </source>
</evidence>
<dbReference type="SUPFAM" id="SSF57938">
    <property type="entry name" value="DnaJ/Hsp40 cysteine-rich domain"/>
    <property type="match status" value="1"/>
</dbReference>
<keyword evidence="6 14" id="KW-0479">Metal-binding</keyword>
<proteinExistence type="inferred from homology"/>
<gene>
    <name evidence="16" type="primary">dnaJ</name>
    <name evidence="16" type="ORF">ENL21_01015</name>
</gene>
<dbReference type="GO" id="GO:0042026">
    <property type="term" value="P:protein refolding"/>
    <property type="evidence" value="ECO:0007669"/>
    <property type="project" value="TreeGrafter"/>
</dbReference>
<dbReference type="FunFam" id="2.60.260.20:FF:000004">
    <property type="entry name" value="Molecular chaperone DnaJ"/>
    <property type="match status" value="1"/>
</dbReference>
<dbReference type="InterPro" id="IPR002939">
    <property type="entry name" value="DnaJ_C"/>
</dbReference>
<dbReference type="EMBL" id="DRTD01000074">
    <property type="protein sequence ID" value="HHE54331.1"/>
    <property type="molecule type" value="Genomic_DNA"/>
</dbReference>
<dbReference type="PANTHER" id="PTHR43096">
    <property type="entry name" value="DNAJ HOMOLOG 1, MITOCHONDRIAL-RELATED"/>
    <property type="match status" value="1"/>
</dbReference>
<comment type="caution">
    <text evidence="16">The sequence shown here is derived from an EMBL/GenBank/DDBJ whole genome shotgun (WGS) entry which is preliminary data.</text>
</comment>
<evidence type="ECO:0000256" key="5">
    <source>
        <dbReference type="ARBA" id="ARBA00022705"/>
    </source>
</evidence>
<keyword evidence="9 14" id="KW-0862">Zinc</keyword>
<evidence type="ECO:0000256" key="4">
    <source>
        <dbReference type="ARBA" id="ARBA00022490"/>
    </source>
</evidence>
<dbReference type="CDD" id="cd10719">
    <property type="entry name" value="DnaJ_zf"/>
    <property type="match status" value="1"/>
</dbReference>
<comment type="subcellular location">
    <subcellularLocation>
        <location evidence="2">Cytoplasm</location>
    </subcellularLocation>
</comment>
<feature type="non-terminal residue" evidence="16">
    <location>
        <position position="1"/>
    </location>
</feature>
<evidence type="ECO:0000256" key="9">
    <source>
        <dbReference type="ARBA" id="ARBA00022833"/>
    </source>
</evidence>
<dbReference type="SUPFAM" id="SSF46565">
    <property type="entry name" value="Chaperone J-domain"/>
    <property type="match status" value="1"/>
</dbReference>
<evidence type="ECO:0000313" key="16">
    <source>
        <dbReference type="EMBL" id="HHE54331.1"/>
    </source>
</evidence>
<dbReference type="Gene3D" id="2.60.260.20">
    <property type="entry name" value="Urease metallochaperone UreE, N-terminal domain"/>
    <property type="match status" value="2"/>
</dbReference>
<feature type="zinc finger region" description="CR-type" evidence="14">
    <location>
        <begin position="88"/>
        <end position="170"/>
    </location>
</feature>
<comment type="subunit">
    <text evidence="3">Homodimer.</text>
</comment>
<dbReference type="GO" id="GO:0005524">
    <property type="term" value="F:ATP binding"/>
    <property type="evidence" value="ECO:0007669"/>
    <property type="project" value="InterPro"/>
</dbReference>
<dbReference type="SUPFAM" id="SSF49493">
    <property type="entry name" value="HSP40/DnaJ peptide-binding domain"/>
    <property type="match status" value="2"/>
</dbReference>
<dbReference type="InterPro" id="IPR036410">
    <property type="entry name" value="HSP_DnaJ_Cys-rich_dom_sf"/>
</dbReference>
<keyword evidence="8 14" id="KW-0863">Zinc-finger</keyword>
<evidence type="ECO:0000256" key="14">
    <source>
        <dbReference type="PROSITE-ProRule" id="PRU00546"/>
    </source>
</evidence>
<dbReference type="AlphaFoldDB" id="A0A7V5H1V8"/>
<dbReference type="FunFam" id="2.10.230.10:FF:000002">
    <property type="entry name" value="Molecular chaperone DnaJ"/>
    <property type="match status" value="1"/>
</dbReference>